<dbReference type="EMBL" id="FPCH01000005">
    <property type="protein sequence ID" value="SFV38981.1"/>
    <property type="molecule type" value="Genomic_DNA"/>
</dbReference>
<organism evidence="2 3">
    <name type="scientific">Hyphomicrobium facile</name>
    <dbReference type="NCBI Taxonomy" id="51670"/>
    <lineage>
        <taxon>Bacteria</taxon>
        <taxon>Pseudomonadati</taxon>
        <taxon>Pseudomonadota</taxon>
        <taxon>Alphaproteobacteria</taxon>
        <taxon>Hyphomicrobiales</taxon>
        <taxon>Hyphomicrobiaceae</taxon>
        <taxon>Hyphomicrobium</taxon>
    </lineage>
</organism>
<name>A0A1I7NWF9_9HYPH</name>
<dbReference type="RefSeq" id="WP_092869524.1">
    <property type="nucleotide sequence ID" value="NZ_FPCH01000005.1"/>
</dbReference>
<evidence type="ECO:0000259" key="1">
    <source>
        <dbReference type="Pfam" id="PF01755"/>
    </source>
</evidence>
<dbReference type="STRING" id="51670.SAMN04488557_4004"/>
<evidence type="ECO:0000313" key="3">
    <source>
        <dbReference type="Proteomes" id="UP000199423"/>
    </source>
</evidence>
<dbReference type="GO" id="GO:0016740">
    <property type="term" value="F:transferase activity"/>
    <property type="evidence" value="ECO:0007669"/>
    <property type="project" value="UniProtKB-KW"/>
</dbReference>
<feature type="domain" description="Glycosyl transferase family 25" evidence="1">
    <location>
        <begin position="5"/>
        <end position="165"/>
    </location>
</feature>
<dbReference type="Pfam" id="PF01755">
    <property type="entry name" value="Glyco_transf_25"/>
    <property type="match status" value="1"/>
</dbReference>
<dbReference type="AlphaFoldDB" id="A0A1I7NWF9"/>
<sequence length="264" mass="29556">MMPIPIFLINLDRSEERLAYMQRQSVELGFQMERIRAVEGRNVPEWLRNEFAGSVRMSDGQVGCYASHLVAARTIVANDLPCAIVLEDDAELSADFCAVASEAVASMPADWDYLHLCTRFKKTVVRVADIDRKHSLVRYPLAPSRTTAYVLSNSGARKWLAPMQRARAIDLDNRFAWLQDLKVYGVFPAIAAERGGVVSTIIPTIGRKSPRRQVPSFFSMAYGMFWTMREIGTATYLKAVALDTVNSLRKHATGVARVSVIGRR</sequence>
<gene>
    <name evidence="2" type="ORF">SAMN04488557_4004</name>
</gene>
<reference evidence="3" key="1">
    <citation type="submission" date="2016-10" db="EMBL/GenBank/DDBJ databases">
        <authorList>
            <person name="Varghese N."/>
            <person name="Submissions S."/>
        </authorList>
    </citation>
    <scope>NUCLEOTIDE SEQUENCE [LARGE SCALE GENOMIC DNA]</scope>
    <source>
        <strain evidence="3">DSM 1565</strain>
    </source>
</reference>
<evidence type="ECO:0000313" key="2">
    <source>
        <dbReference type="EMBL" id="SFV38981.1"/>
    </source>
</evidence>
<protein>
    <submittedName>
        <fullName evidence="2">Glycosyl transferase, family 25</fullName>
    </submittedName>
</protein>
<keyword evidence="2" id="KW-0808">Transferase</keyword>
<dbReference type="OrthoDB" id="259382at2"/>
<proteinExistence type="predicted"/>
<dbReference type="CDD" id="cd06532">
    <property type="entry name" value="Glyco_transf_25"/>
    <property type="match status" value="1"/>
</dbReference>
<accession>A0A1I7NWF9</accession>
<dbReference type="InterPro" id="IPR002654">
    <property type="entry name" value="Glyco_trans_25"/>
</dbReference>
<keyword evidence="3" id="KW-1185">Reference proteome</keyword>
<dbReference type="Proteomes" id="UP000199423">
    <property type="component" value="Unassembled WGS sequence"/>
</dbReference>